<dbReference type="KEGG" id="cfu:CFU_1619"/>
<reference evidence="1 2" key="5">
    <citation type="journal article" date="2011" name="ISME J.">
        <title>Dual transcriptional profiling of a bacterial/fungal confrontation: Collimonas fungivorans versus Aspergillus niger.</title>
        <authorList>
            <person name="Mela F."/>
            <person name="Fritsche K."/>
            <person name="de Boer W."/>
            <person name="van Veen J.A."/>
            <person name="de Graaff L.H."/>
            <person name="van den Berg M."/>
            <person name="Leveau J.H."/>
        </authorList>
    </citation>
    <scope>NUCLEOTIDE SEQUENCE [LARGE SCALE GENOMIC DNA]</scope>
    <source>
        <strain evidence="1 2">Ter331</strain>
    </source>
</reference>
<evidence type="ECO:0000313" key="2">
    <source>
        <dbReference type="Proteomes" id="UP000008392"/>
    </source>
</evidence>
<gene>
    <name evidence="1" type="ordered locus">CFU_1619</name>
</gene>
<protein>
    <submittedName>
        <fullName evidence="1">Uncharacterized protein</fullName>
    </submittedName>
</protein>
<dbReference type="AlphaFoldDB" id="G0A8H8"/>
<organism evidence="1 2">
    <name type="scientific">Collimonas fungivorans (strain Ter331)</name>
    <dbReference type="NCBI Taxonomy" id="1005048"/>
    <lineage>
        <taxon>Bacteria</taxon>
        <taxon>Pseudomonadati</taxon>
        <taxon>Pseudomonadota</taxon>
        <taxon>Betaproteobacteria</taxon>
        <taxon>Burkholderiales</taxon>
        <taxon>Oxalobacteraceae</taxon>
        <taxon>Collimonas</taxon>
    </lineage>
</organism>
<dbReference type="RefSeq" id="WP_014005605.1">
    <property type="nucleotide sequence ID" value="NC_015856.1"/>
</dbReference>
<dbReference type="Proteomes" id="UP000008392">
    <property type="component" value="Chromosome"/>
</dbReference>
<reference evidence="1 2" key="4">
    <citation type="journal article" date="2010" name="Environ. Microbiol.">
        <title>The bacterial genus Collimonas: mycophagy, weathering and other adaptive solutions to life in oligotrophic soil environments.</title>
        <authorList>
            <person name="Leveau J.H."/>
            <person name="Uroz S."/>
            <person name="de Boer W."/>
        </authorList>
    </citation>
    <scope>NUCLEOTIDE SEQUENCE [LARGE SCALE GENOMIC DNA]</scope>
    <source>
        <strain evidence="1 2">Ter331</strain>
    </source>
</reference>
<evidence type="ECO:0000313" key="1">
    <source>
        <dbReference type="EMBL" id="AEK61451.1"/>
    </source>
</evidence>
<accession>G0A8H8</accession>
<reference evidence="1 2" key="2">
    <citation type="journal article" date="2006" name="J. Microbiol. Methods">
        <title>Genomic flank-sequencing of plasposon insertion sites for rapid identification of functional genes.</title>
        <authorList>
            <person name="Leveau J.H."/>
            <person name="Gerards S."/>
            <person name="Fritsche K."/>
            <person name="Zondag G."/>
            <person name="van Veen J.A."/>
        </authorList>
    </citation>
    <scope>NUCLEOTIDE SEQUENCE [LARGE SCALE GENOMIC DNA]</scope>
    <source>
        <strain evidence="1 2">Ter331</strain>
    </source>
</reference>
<reference evidence="2" key="6">
    <citation type="submission" date="2011-05" db="EMBL/GenBank/DDBJ databases">
        <title>Complete sequence of Collimonas fungivorans Ter331.</title>
        <authorList>
            <person name="Leveau J.H."/>
        </authorList>
    </citation>
    <scope>NUCLEOTIDE SEQUENCE [LARGE SCALE GENOMIC DNA]</scope>
    <source>
        <strain evidence="2">Ter331</strain>
    </source>
</reference>
<dbReference type="EMBL" id="CP002745">
    <property type="protein sequence ID" value="AEK61451.1"/>
    <property type="molecule type" value="Genomic_DNA"/>
</dbReference>
<reference evidence="1 2" key="3">
    <citation type="journal article" date="2008" name="FEMS Microbiol. Ecol.">
        <title>Identification and characterization of genes underlying chitinolysis in Collimonas fungivorans Ter331.</title>
        <authorList>
            <person name="Fritsche K."/>
            <person name="de Boer W."/>
            <person name="Gerards S."/>
            <person name="van den Berg M."/>
            <person name="van Veen J.A."/>
            <person name="Leveau J.H."/>
        </authorList>
    </citation>
    <scope>NUCLEOTIDE SEQUENCE [LARGE SCALE GENOMIC DNA]</scope>
    <source>
        <strain evidence="1 2">Ter331</strain>
    </source>
</reference>
<name>G0A8H8_COLFT</name>
<dbReference type="HOGENOM" id="CLU_1501039_0_0_4"/>
<keyword evidence="2" id="KW-1185">Reference proteome</keyword>
<sequence>MTAITVPLDGFCEELQRVYEQANSDLSAISEQKGADATGVFSYRLPHQATYGLQAIPYSAFHRNHGYRLQELDFSIPCYLTARKFGKESQTVLMLQAPSWWQKMRHPHVLKHLEIHVAKDGAHLLLGPGTSPRPKRSSRNWILLLTEKQQSTFASLMPGAPRWRSLLETWRKSWFRKTK</sequence>
<proteinExistence type="predicted"/>
<reference evidence="1 2" key="1">
    <citation type="journal article" date="2004" name="Environ. Microbiol.">
        <title>Phylogeny-function analysis of (meta)genomic libraries: screening for expression of ribosomal RNA genes by large-insert library fluorescent in situ hybridization (LIL-FISH).</title>
        <authorList>
            <person name="Leveau J.H."/>
            <person name="Gerards S."/>
            <person name="de Boer W."/>
            <person name="van Veen J.A."/>
        </authorList>
    </citation>
    <scope>NUCLEOTIDE SEQUENCE [LARGE SCALE GENOMIC DNA]</scope>
    <source>
        <strain evidence="1 2">Ter331</strain>
    </source>
</reference>
<dbReference type="STRING" id="1005048.CFU_1619"/>